<dbReference type="RefSeq" id="WP_154429498.1">
    <property type="nucleotide sequence ID" value="NZ_VUNI01000007.1"/>
</dbReference>
<gene>
    <name evidence="2" type="ORF">FYJ75_05675</name>
</gene>
<evidence type="ECO:0000256" key="1">
    <source>
        <dbReference type="SAM" id="MobiDB-lite"/>
    </source>
</evidence>
<evidence type="ECO:0000313" key="3">
    <source>
        <dbReference type="Proteomes" id="UP000474024"/>
    </source>
</evidence>
<keyword evidence="3" id="KW-1185">Reference proteome</keyword>
<dbReference type="EMBL" id="VUNI01000007">
    <property type="protein sequence ID" value="MST74528.1"/>
    <property type="molecule type" value="Genomic_DNA"/>
</dbReference>
<dbReference type="Proteomes" id="UP000474024">
    <property type="component" value="Unassembled WGS sequence"/>
</dbReference>
<protein>
    <recommendedName>
        <fullName evidence="4">YceG-like family</fullName>
    </recommendedName>
</protein>
<dbReference type="AlphaFoldDB" id="A0A6L5YQF3"/>
<comment type="caution">
    <text evidence="2">The sequence shown here is derived from an EMBL/GenBank/DDBJ whole genome shotgun (WGS) entry which is preliminary data.</text>
</comment>
<proteinExistence type="predicted"/>
<sequence length="198" mass="21489">MKLKYYLRGLAVGIIVTTVILAIVSGHSEKNMSDADVIARAKQLGMVMSNSQTIDKNNLFSTENTEDTEDSATTENSTQETQDENQQTEAGGTDASAEQTGSDENTDNNTAEGQENTDAAQQQDPEQTQYVEVIIAPGEYCRAVSEDLASKGLVSDSESFRKYMFDAKYDELISSGVYQIPVGASYEEIGKILISGNN</sequence>
<evidence type="ECO:0008006" key="4">
    <source>
        <dbReference type="Google" id="ProtNLM"/>
    </source>
</evidence>
<evidence type="ECO:0000313" key="2">
    <source>
        <dbReference type="EMBL" id="MST74528.1"/>
    </source>
</evidence>
<reference evidence="2 3" key="1">
    <citation type="submission" date="2019-08" db="EMBL/GenBank/DDBJ databases">
        <title>In-depth cultivation of the pig gut microbiome towards novel bacterial diversity and tailored functional studies.</title>
        <authorList>
            <person name="Wylensek D."/>
            <person name="Hitch T.C.A."/>
            <person name="Clavel T."/>
        </authorList>
    </citation>
    <scope>NUCLEOTIDE SEQUENCE [LARGE SCALE GENOMIC DNA]</scope>
    <source>
        <strain evidence="2 3">MUC/MUC-530-WT-4D</strain>
    </source>
</reference>
<dbReference type="Gene3D" id="3.30.1490.480">
    <property type="entry name" value="Endolytic murein transglycosylase"/>
    <property type="match status" value="1"/>
</dbReference>
<feature type="compositionally biased region" description="Low complexity" evidence="1">
    <location>
        <begin position="73"/>
        <end position="89"/>
    </location>
</feature>
<feature type="region of interest" description="Disordered" evidence="1">
    <location>
        <begin position="55"/>
        <end position="126"/>
    </location>
</feature>
<accession>A0A6L5YQF3</accession>
<feature type="compositionally biased region" description="Polar residues" evidence="1">
    <location>
        <begin position="96"/>
        <end position="126"/>
    </location>
</feature>
<name>A0A6L5YQF3_9FIRM</name>
<organism evidence="2 3">
    <name type="scientific">Roseburia porci</name>
    <dbReference type="NCBI Taxonomy" id="2605790"/>
    <lineage>
        <taxon>Bacteria</taxon>
        <taxon>Bacillati</taxon>
        <taxon>Bacillota</taxon>
        <taxon>Clostridia</taxon>
        <taxon>Lachnospirales</taxon>
        <taxon>Lachnospiraceae</taxon>
        <taxon>Roseburia</taxon>
    </lineage>
</organism>